<evidence type="ECO:0000256" key="1">
    <source>
        <dbReference type="ARBA" id="ARBA00006594"/>
    </source>
</evidence>
<dbReference type="PANTHER" id="PTHR13370">
    <property type="entry name" value="RNA METHYLASE-RELATED"/>
    <property type="match status" value="1"/>
</dbReference>
<keyword evidence="2 6" id="KW-0489">Methyltransferase</keyword>
<keyword evidence="3" id="KW-0808">Transferase</keyword>
<proteinExistence type="inferred from homology"/>
<evidence type="ECO:0000259" key="5">
    <source>
        <dbReference type="Pfam" id="PF01555"/>
    </source>
</evidence>
<dbReference type="SUPFAM" id="SSF53335">
    <property type="entry name" value="S-adenosyl-L-methionine-dependent methyltransferases"/>
    <property type="match status" value="1"/>
</dbReference>
<dbReference type="GO" id="GO:0008170">
    <property type="term" value="F:N-methyltransferase activity"/>
    <property type="evidence" value="ECO:0007669"/>
    <property type="project" value="InterPro"/>
</dbReference>
<evidence type="ECO:0000256" key="4">
    <source>
        <dbReference type="ARBA" id="ARBA00022691"/>
    </source>
</evidence>
<dbReference type="PANTHER" id="PTHR13370:SF16">
    <property type="entry name" value="SITE-SPECIFIC DNA-METHYLTRANSFERASE (ADENINE-SPECIFIC)"/>
    <property type="match status" value="1"/>
</dbReference>
<name>A0A0G1FMZ1_9BACT</name>
<dbReference type="PRINTS" id="PR00506">
    <property type="entry name" value="D21N6MTFRASE"/>
</dbReference>
<protein>
    <submittedName>
        <fullName evidence="6">Adenine specific DNA methylase Mod</fullName>
    </submittedName>
</protein>
<evidence type="ECO:0000313" key="6">
    <source>
        <dbReference type="EMBL" id="KKS96376.1"/>
    </source>
</evidence>
<dbReference type="Gene3D" id="3.40.50.150">
    <property type="entry name" value="Vaccinia Virus protein VP39"/>
    <property type="match status" value="1"/>
</dbReference>
<dbReference type="InterPro" id="IPR002295">
    <property type="entry name" value="N4/N6-MTase_EcoPI_Mod-like"/>
</dbReference>
<dbReference type="EMBL" id="LCFP01000011">
    <property type="protein sequence ID" value="KKS96376.1"/>
    <property type="molecule type" value="Genomic_DNA"/>
</dbReference>
<comment type="similarity">
    <text evidence="1">Belongs to the N(4)/N(6)-methyltransferase family.</text>
</comment>
<evidence type="ECO:0000256" key="3">
    <source>
        <dbReference type="ARBA" id="ARBA00022679"/>
    </source>
</evidence>
<comment type="caution">
    <text evidence="6">The sequence shown here is derived from an EMBL/GenBank/DDBJ whole genome shotgun (WGS) entry which is preliminary data.</text>
</comment>
<dbReference type="GO" id="GO:0003677">
    <property type="term" value="F:DNA binding"/>
    <property type="evidence" value="ECO:0007669"/>
    <property type="project" value="InterPro"/>
</dbReference>
<organism evidence="6 7">
    <name type="scientific">Candidatus Gottesmanbacteria bacterium GW2011_GWA2_43_14</name>
    <dbReference type="NCBI Taxonomy" id="1618443"/>
    <lineage>
        <taxon>Bacteria</taxon>
        <taxon>Candidatus Gottesmaniibacteriota</taxon>
    </lineage>
</organism>
<evidence type="ECO:0000313" key="7">
    <source>
        <dbReference type="Proteomes" id="UP000034894"/>
    </source>
</evidence>
<dbReference type="GO" id="GO:0032259">
    <property type="term" value="P:methylation"/>
    <property type="evidence" value="ECO:0007669"/>
    <property type="project" value="UniProtKB-KW"/>
</dbReference>
<dbReference type="Proteomes" id="UP000034894">
    <property type="component" value="Unassembled WGS sequence"/>
</dbReference>
<dbReference type="InterPro" id="IPR002052">
    <property type="entry name" value="DNA_methylase_N6_adenine_CS"/>
</dbReference>
<feature type="domain" description="DNA methylase N-4/N-6" evidence="5">
    <location>
        <begin position="152"/>
        <end position="472"/>
    </location>
</feature>
<dbReference type="InterPro" id="IPR002941">
    <property type="entry name" value="DNA_methylase_N4/N6"/>
</dbReference>
<dbReference type="GO" id="GO:0005737">
    <property type="term" value="C:cytoplasm"/>
    <property type="evidence" value="ECO:0007669"/>
    <property type="project" value="TreeGrafter"/>
</dbReference>
<gene>
    <name evidence="6" type="ORF">UV73_C0011G0048</name>
</gene>
<dbReference type="STRING" id="1618443.UV73_C0011G0048"/>
<dbReference type="AlphaFoldDB" id="A0A0G1FMZ1"/>
<dbReference type="Pfam" id="PF01555">
    <property type="entry name" value="N6_N4_Mtase"/>
    <property type="match status" value="1"/>
</dbReference>
<dbReference type="InterPro" id="IPR029063">
    <property type="entry name" value="SAM-dependent_MTases_sf"/>
</dbReference>
<sequence length="812" mass="93091">MRTKKLKKIKEYAPVESYKHQDQRLSIPTQELSEFVPAEQKRPKKTTYKYDPSLDPQLIWAGKEEKTELNVDSVPIYIQEKISPEAIIAKLREEGGDTGIQYQLFGDVPDQSFNKIVDFYKHNDNWRNRLILGDSLQVMNSLLEKEGMREKVQMVYIDPPYGIRFGSNWQNRMDKREVKDGKDDDLIRQPEQIKAYRDTWELGIHSYLTYLKDRILLASELLSESGSCFVQISDENVHLVRSVLDEVFGSNNFISLITFKRSSGFETKYISNLYDYVIWYAKDSSKMKYRQLYLEKNTGLDTYYDKVQLENNEIKNISDIKGQIPSDAKYLLYQPLVSSGQSENLSYEIDFNKKKYFCGNNRHWKTTKEGMNNLMAHKRIYSSENTLKYIRYHEDYPVTPLTNNWDDTVSLISKEYVVQTNTKVIERCLLMTTDTGDLVLDPTCGSGTTAFVAEEWGRRWTTIDTSRVALSLARARILTAKFPYFRLKNSSDLRDGFEYKTVPHITLGSIANNEDPEKEILYDQPTEDKTITRVSGPFTVESLSPHRVSDEQEMVSSENFVQTVKDNLLKAGVQTGIKEERLMFENLDIIPSEYVHLSGEYQENSHTKRVAIAVGPEYGSVDDDFIASAAKEAVKHYDLLVIAATSYDGSAFTESGPPYGEMKLLKVKINPDLSMGDLLKKTGSGNLFMTFGEPDISIKELGDNQVQVTINGIDMYDATKGIVRSSGTEDIAAWFIDTNYNGESFFVCHAYFLGNDKPYEKLKKALKAEINEEAWQQLYTTTSRPFIKPLTSKIAIKVINYFGDEVMKISKI</sequence>
<keyword evidence="4" id="KW-0949">S-adenosyl-L-methionine</keyword>
<dbReference type="PATRIC" id="fig|1618443.3.peg.1324"/>
<evidence type="ECO:0000256" key="2">
    <source>
        <dbReference type="ARBA" id="ARBA00022603"/>
    </source>
</evidence>
<reference evidence="6 7" key="1">
    <citation type="journal article" date="2015" name="Nature">
        <title>rRNA introns, odd ribosomes, and small enigmatic genomes across a large radiation of phyla.</title>
        <authorList>
            <person name="Brown C.T."/>
            <person name="Hug L.A."/>
            <person name="Thomas B.C."/>
            <person name="Sharon I."/>
            <person name="Castelle C.J."/>
            <person name="Singh A."/>
            <person name="Wilkins M.J."/>
            <person name="Williams K.H."/>
            <person name="Banfield J.F."/>
        </authorList>
    </citation>
    <scope>NUCLEOTIDE SEQUENCE [LARGE SCALE GENOMIC DNA]</scope>
</reference>
<dbReference type="PROSITE" id="PS00092">
    <property type="entry name" value="N6_MTASE"/>
    <property type="match status" value="1"/>
</dbReference>
<accession>A0A0G1FMZ1</accession>